<evidence type="ECO:0000313" key="3">
    <source>
        <dbReference type="EMBL" id="AJI53683.1"/>
    </source>
</evidence>
<organism evidence="3 4">
    <name type="scientific">Francisella philomiragia</name>
    <dbReference type="NCBI Taxonomy" id="28110"/>
    <lineage>
        <taxon>Bacteria</taxon>
        <taxon>Pseudomonadati</taxon>
        <taxon>Pseudomonadota</taxon>
        <taxon>Gammaproteobacteria</taxon>
        <taxon>Thiotrichales</taxon>
        <taxon>Francisellaceae</taxon>
        <taxon>Francisella</taxon>
    </lineage>
</organism>
<dbReference type="CDD" id="cd16345">
    <property type="entry name" value="LMWP_ArsC"/>
    <property type="match status" value="1"/>
</dbReference>
<evidence type="ECO:0000313" key="4">
    <source>
        <dbReference type="Proteomes" id="UP000031830"/>
    </source>
</evidence>
<accession>A0A0B6D7P0</accession>
<dbReference type="Gene3D" id="3.40.50.2300">
    <property type="match status" value="1"/>
</dbReference>
<dbReference type="OrthoDB" id="9793058at2"/>
<dbReference type="AlphaFoldDB" id="A0A0B6D7P0"/>
<keyword evidence="1" id="KW-0059">Arsenical resistance</keyword>
<gene>
    <name evidence="3" type="ORF">LA55_288</name>
</gene>
<dbReference type="GO" id="GO:0046685">
    <property type="term" value="P:response to arsenic-containing substance"/>
    <property type="evidence" value="ECO:0007669"/>
    <property type="project" value="UniProtKB-KW"/>
</dbReference>
<dbReference type="PANTHER" id="PTHR43428">
    <property type="entry name" value="ARSENATE REDUCTASE"/>
    <property type="match status" value="1"/>
</dbReference>
<name>A0A0B6D7P0_9GAMM</name>
<protein>
    <submittedName>
        <fullName evidence="3">Low molecular weight phosphotyrosine phosphatase family protein</fullName>
    </submittedName>
</protein>
<dbReference type="Pfam" id="PF01451">
    <property type="entry name" value="LMWPc"/>
    <property type="match status" value="1"/>
</dbReference>
<reference evidence="3 4" key="1">
    <citation type="journal article" date="2015" name="Genome Announc.">
        <title>Genome sequencing of 18 francisella strains to aid in assay development and testing.</title>
        <authorList>
            <person name="Johnson S.L."/>
            <person name="Daligault H.E."/>
            <person name="Davenport K.W."/>
            <person name="Coyne S.R."/>
            <person name="Frey K.G."/>
            <person name="Koroleva G.I."/>
            <person name="Broomall S.M."/>
            <person name="Bishop-Lilly K.A."/>
            <person name="Bruce D.C."/>
            <person name="Chertkov O."/>
            <person name="Freitas T."/>
            <person name="Jaissle J."/>
            <person name="Ladner J.T."/>
            <person name="Rosenzweig C.N."/>
            <person name="Gibbons H.S."/>
            <person name="Palacios G.F."/>
            <person name="Redden C.L."/>
            <person name="Xu Y."/>
            <person name="Minogue T.D."/>
            <person name="Chain P.S."/>
        </authorList>
    </citation>
    <scope>NUCLEOTIDE SEQUENCE [LARGE SCALE GENOMIC DNA]</scope>
    <source>
        <strain evidence="3 4">GA01-2794</strain>
    </source>
</reference>
<dbReference type="SUPFAM" id="SSF52788">
    <property type="entry name" value="Phosphotyrosine protein phosphatases I"/>
    <property type="match status" value="1"/>
</dbReference>
<evidence type="ECO:0000259" key="2">
    <source>
        <dbReference type="SMART" id="SM00226"/>
    </source>
</evidence>
<dbReference type="PANTHER" id="PTHR43428:SF1">
    <property type="entry name" value="ARSENATE REDUCTASE"/>
    <property type="match status" value="1"/>
</dbReference>
<dbReference type="SMART" id="SM00226">
    <property type="entry name" value="LMWPc"/>
    <property type="match status" value="1"/>
</dbReference>
<evidence type="ECO:0000256" key="1">
    <source>
        <dbReference type="ARBA" id="ARBA00022849"/>
    </source>
</evidence>
<proteinExistence type="predicted"/>
<sequence length="137" mass="15906">MNILFLCTGNSCRSQMAEVIAKELYPEHHFYSAGVEIHGINEFAKQVCEEINLDYSKQFSKHLDSLSNIKFDLVLTVCDNAKETCPIFFGCKNIIHHSFQDPPKLAEGLDGEQRLNIYRKVRDQIKRYLQTDFVKYL</sequence>
<feature type="domain" description="Phosphotyrosine protein phosphatase I" evidence="2">
    <location>
        <begin position="1"/>
        <end position="136"/>
    </location>
</feature>
<dbReference type="InterPro" id="IPR036196">
    <property type="entry name" value="Ptyr_pPase_sf"/>
</dbReference>
<dbReference type="EMBL" id="CP009440">
    <property type="protein sequence ID" value="AJI53683.1"/>
    <property type="molecule type" value="Genomic_DNA"/>
</dbReference>
<dbReference type="InterPro" id="IPR023485">
    <property type="entry name" value="Ptyr_pPase"/>
</dbReference>
<dbReference type="KEGG" id="fpz:LA55_288"/>
<dbReference type="Proteomes" id="UP000031830">
    <property type="component" value="Chromosome"/>
</dbReference>